<reference evidence="2 3" key="1">
    <citation type="submission" date="2016-10" db="EMBL/GenBank/DDBJ databases">
        <authorList>
            <person name="de Groot N.N."/>
        </authorList>
    </citation>
    <scope>NUCLEOTIDE SEQUENCE [LARGE SCALE GENOMIC DNA]</scope>
    <source>
        <strain evidence="2 3">CGMCC 1.3442</strain>
    </source>
</reference>
<keyword evidence="1" id="KW-0472">Membrane</keyword>
<dbReference type="STRING" id="237069.SAMN05216498_2669"/>
<proteinExistence type="predicted"/>
<keyword evidence="1" id="KW-1133">Transmembrane helix</keyword>
<keyword evidence="1" id="KW-0812">Transmembrane</keyword>
<evidence type="ECO:0000313" key="2">
    <source>
        <dbReference type="EMBL" id="SDN61246.1"/>
    </source>
</evidence>
<gene>
    <name evidence="2" type="ORF">SAMN05216498_2669</name>
</gene>
<evidence type="ECO:0000313" key="3">
    <source>
        <dbReference type="Proteomes" id="UP000199334"/>
    </source>
</evidence>
<name>A0A1H0CTP1_9BACI</name>
<sequence length="60" mass="6940">MDVTLDRYLQLATHSSISEFLLTVLIIFGSVLLTLIYVGWQKYSENNRESNKIDEDDTDD</sequence>
<dbReference type="RefSeq" id="WP_093857076.1">
    <property type="nucleotide sequence ID" value="NZ_BJVZ01000002.1"/>
</dbReference>
<dbReference type="EMBL" id="FNIG01000006">
    <property type="protein sequence ID" value="SDN61246.1"/>
    <property type="molecule type" value="Genomic_DNA"/>
</dbReference>
<dbReference type="AlphaFoldDB" id="A0A1H0CTP1"/>
<evidence type="ECO:0000256" key="1">
    <source>
        <dbReference type="SAM" id="Phobius"/>
    </source>
</evidence>
<accession>A0A1H0CTP1</accession>
<feature type="transmembrane region" description="Helical" evidence="1">
    <location>
        <begin position="20"/>
        <end position="40"/>
    </location>
</feature>
<dbReference type="Proteomes" id="UP000199334">
    <property type="component" value="Unassembled WGS sequence"/>
</dbReference>
<protein>
    <submittedName>
        <fullName evidence="2">Sporulation protein YpjB (SpoYpjB)</fullName>
    </submittedName>
</protein>
<keyword evidence="3" id="KW-1185">Reference proteome</keyword>
<organism evidence="2 3">
    <name type="scientific">Tenuibacillus multivorans</name>
    <dbReference type="NCBI Taxonomy" id="237069"/>
    <lineage>
        <taxon>Bacteria</taxon>
        <taxon>Bacillati</taxon>
        <taxon>Bacillota</taxon>
        <taxon>Bacilli</taxon>
        <taxon>Bacillales</taxon>
        <taxon>Bacillaceae</taxon>
        <taxon>Tenuibacillus</taxon>
    </lineage>
</organism>